<dbReference type="GO" id="GO:0006357">
    <property type="term" value="P:regulation of transcription by RNA polymerase II"/>
    <property type="evidence" value="ECO:0007669"/>
    <property type="project" value="TreeGrafter"/>
</dbReference>
<proteinExistence type="predicted"/>
<dbReference type="SMART" id="SM00355">
    <property type="entry name" value="ZnF_C2H2"/>
    <property type="match status" value="2"/>
</dbReference>
<dbReference type="PANTHER" id="PTHR23110">
    <property type="entry name" value="BTB DOMAIN TRANSCRIPTION FACTOR"/>
    <property type="match status" value="1"/>
</dbReference>
<evidence type="ECO:0000256" key="2">
    <source>
        <dbReference type="ARBA" id="ARBA00023242"/>
    </source>
</evidence>
<dbReference type="GO" id="GO:0008270">
    <property type="term" value="F:zinc ion binding"/>
    <property type="evidence" value="ECO:0007669"/>
    <property type="project" value="UniProtKB-KW"/>
</dbReference>
<dbReference type="PROSITE" id="PS50097">
    <property type="entry name" value="BTB"/>
    <property type="match status" value="1"/>
</dbReference>
<dbReference type="GO" id="GO:0048513">
    <property type="term" value="P:animal organ development"/>
    <property type="evidence" value="ECO:0007669"/>
    <property type="project" value="UniProtKB-ARBA"/>
</dbReference>
<dbReference type="InterPro" id="IPR051095">
    <property type="entry name" value="Dros_DevTransReg"/>
</dbReference>
<feature type="region of interest" description="Disordered" evidence="4">
    <location>
        <begin position="224"/>
        <end position="272"/>
    </location>
</feature>
<name>A0A1L8DAG9_9DIPT</name>
<organism evidence="7">
    <name type="scientific">Nyssomyia neivai</name>
    <dbReference type="NCBI Taxonomy" id="330878"/>
    <lineage>
        <taxon>Eukaryota</taxon>
        <taxon>Metazoa</taxon>
        <taxon>Ecdysozoa</taxon>
        <taxon>Arthropoda</taxon>
        <taxon>Hexapoda</taxon>
        <taxon>Insecta</taxon>
        <taxon>Pterygota</taxon>
        <taxon>Neoptera</taxon>
        <taxon>Endopterygota</taxon>
        <taxon>Diptera</taxon>
        <taxon>Nematocera</taxon>
        <taxon>Psychodoidea</taxon>
        <taxon>Psychodidae</taxon>
        <taxon>Nyssomyia</taxon>
    </lineage>
</organism>
<sequence>MSATTQQFFLRWNNYVNHLTHAFDSLLSQEDLVDVTLSCEGRKIRAHKVILSACSTYFREVFQENPCQHPVIIFKNVRYEDLTAIIEFIYQGEVNVVQESLPSFLHTAELLSVQGLTEGTNTEKEERDVPKPIKQTVQAPMVSRMGSSREVARLPPKSVTLTSVTTEAPSAKRKRFYVDSDDNIAMEGINFVKHTPDTITIENANVEFVPMKIDIPDYIDISTADDDESAGGGATEEVLADDRADDAAVSVEDEGESQEEQDMGDGDGAPQIIAMRSGSEDVEQTYRVEAVDTSETQTEFTDQSKYGGGSQSKADEKSLQQDAQLRFRCSICWKGFKHPMSLTLHRDLHSGKTKCPVCKRSFSRSYDMRTHLNKIHKITLNFDAKLNIAKF</sequence>
<comment type="subcellular location">
    <subcellularLocation>
        <location evidence="1">Nucleus</location>
    </subcellularLocation>
</comment>
<keyword evidence="3" id="KW-0863">Zinc-finger</keyword>
<dbReference type="InterPro" id="IPR011333">
    <property type="entry name" value="SKP1/BTB/POZ_sf"/>
</dbReference>
<dbReference type="GO" id="GO:0003006">
    <property type="term" value="P:developmental process involved in reproduction"/>
    <property type="evidence" value="ECO:0007669"/>
    <property type="project" value="UniProtKB-ARBA"/>
</dbReference>
<feature type="region of interest" description="Disordered" evidence="4">
    <location>
        <begin position="290"/>
        <end position="317"/>
    </location>
</feature>
<reference evidence="7" key="1">
    <citation type="submission" date="2016-12" db="EMBL/GenBank/DDBJ databases">
        <title>An insight into the sialome and mialome of the sand fly, Nyssomyia neivai.</title>
        <authorList>
            <person name="Sebastian V."/>
            <person name="Goulart T.M."/>
            <person name="Oliveira W."/>
            <person name="Calvo E."/>
            <person name="Oliveira L.F."/>
            <person name="Pinto M.C."/>
            <person name="Rosselino A.M."/>
            <person name="Ribeiro J.M."/>
        </authorList>
    </citation>
    <scope>NUCLEOTIDE SEQUENCE</scope>
</reference>
<dbReference type="SUPFAM" id="SSF57667">
    <property type="entry name" value="beta-beta-alpha zinc fingers"/>
    <property type="match status" value="1"/>
</dbReference>
<accession>A0A1L8DAG9</accession>
<feature type="compositionally biased region" description="Acidic residues" evidence="4">
    <location>
        <begin position="251"/>
        <end position="265"/>
    </location>
</feature>
<dbReference type="EMBL" id="GFDF01010754">
    <property type="protein sequence ID" value="JAV03330.1"/>
    <property type="molecule type" value="Transcribed_RNA"/>
</dbReference>
<evidence type="ECO:0000256" key="3">
    <source>
        <dbReference type="PROSITE-ProRule" id="PRU00042"/>
    </source>
</evidence>
<dbReference type="SMART" id="SM00225">
    <property type="entry name" value="BTB"/>
    <property type="match status" value="1"/>
</dbReference>
<dbReference type="InterPro" id="IPR013087">
    <property type="entry name" value="Znf_C2H2_type"/>
</dbReference>
<dbReference type="SUPFAM" id="SSF54695">
    <property type="entry name" value="POZ domain"/>
    <property type="match status" value="1"/>
</dbReference>
<feature type="domain" description="BTB" evidence="5">
    <location>
        <begin position="33"/>
        <end position="98"/>
    </location>
</feature>
<evidence type="ECO:0000259" key="6">
    <source>
        <dbReference type="PROSITE" id="PS50157"/>
    </source>
</evidence>
<dbReference type="Pfam" id="PF00096">
    <property type="entry name" value="zf-C2H2"/>
    <property type="match status" value="2"/>
</dbReference>
<dbReference type="InterPro" id="IPR036236">
    <property type="entry name" value="Znf_C2H2_sf"/>
</dbReference>
<dbReference type="Pfam" id="PF00651">
    <property type="entry name" value="BTB"/>
    <property type="match status" value="1"/>
</dbReference>
<evidence type="ECO:0000256" key="4">
    <source>
        <dbReference type="SAM" id="MobiDB-lite"/>
    </source>
</evidence>
<keyword evidence="2" id="KW-0539">Nucleus</keyword>
<dbReference type="PROSITE" id="PS50157">
    <property type="entry name" value="ZINC_FINGER_C2H2_2"/>
    <property type="match status" value="2"/>
</dbReference>
<protein>
    <submittedName>
        <fullName evidence="7">Putative broad-complex core protein isoform 1/2/3/4/5-like isoform x2</fullName>
    </submittedName>
</protein>
<dbReference type="InterPro" id="IPR000210">
    <property type="entry name" value="BTB/POZ_dom"/>
</dbReference>
<feature type="compositionally biased region" description="Polar residues" evidence="4">
    <location>
        <begin position="293"/>
        <end position="304"/>
    </location>
</feature>
<evidence type="ECO:0000313" key="7">
    <source>
        <dbReference type="EMBL" id="JAV03330.1"/>
    </source>
</evidence>
<keyword evidence="3" id="KW-0862">Zinc</keyword>
<dbReference type="PANTHER" id="PTHR23110:SF106">
    <property type="entry name" value="FI01104P"/>
    <property type="match status" value="1"/>
</dbReference>
<feature type="domain" description="C2H2-type" evidence="6">
    <location>
        <begin position="327"/>
        <end position="354"/>
    </location>
</feature>
<dbReference type="PROSITE" id="PS00028">
    <property type="entry name" value="ZINC_FINGER_C2H2_1"/>
    <property type="match status" value="2"/>
</dbReference>
<dbReference type="AlphaFoldDB" id="A0A1L8DAG9"/>
<dbReference type="GO" id="GO:0005634">
    <property type="term" value="C:nucleus"/>
    <property type="evidence" value="ECO:0007669"/>
    <property type="project" value="UniProtKB-SubCell"/>
</dbReference>
<evidence type="ECO:0000256" key="1">
    <source>
        <dbReference type="ARBA" id="ARBA00004123"/>
    </source>
</evidence>
<dbReference type="GO" id="GO:0048666">
    <property type="term" value="P:neuron development"/>
    <property type="evidence" value="ECO:0007669"/>
    <property type="project" value="UniProtKB-ARBA"/>
</dbReference>
<dbReference type="CDD" id="cd18315">
    <property type="entry name" value="BTB_POZ_BAB-like"/>
    <property type="match status" value="1"/>
</dbReference>
<evidence type="ECO:0000259" key="5">
    <source>
        <dbReference type="PROSITE" id="PS50097"/>
    </source>
</evidence>
<feature type="domain" description="C2H2-type" evidence="6">
    <location>
        <begin position="353"/>
        <end position="376"/>
    </location>
</feature>
<dbReference type="Gene3D" id="3.30.710.10">
    <property type="entry name" value="Potassium Channel Kv1.1, Chain A"/>
    <property type="match status" value="1"/>
</dbReference>
<keyword evidence="3" id="KW-0479">Metal-binding</keyword>
<dbReference type="Gene3D" id="3.30.160.60">
    <property type="entry name" value="Classic Zinc Finger"/>
    <property type="match status" value="1"/>
</dbReference>